<evidence type="ECO:0000313" key="6">
    <source>
        <dbReference type="EMBL" id="KAG9451938.1"/>
    </source>
</evidence>
<evidence type="ECO:0000256" key="1">
    <source>
        <dbReference type="ARBA" id="ARBA00023054"/>
    </source>
</evidence>
<feature type="coiled-coil region" evidence="3">
    <location>
        <begin position="1465"/>
        <end position="1510"/>
    </location>
</feature>
<gene>
    <name evidence="6" type="ORF">H6P81_004842</name>
</gene>
<name>A0AAV7EXA4_ARIFI</name>
<evidence type="ECO:0000259" key="5">
    <source>
        <dbReference type="PROSITE" id="PS51774"/>
    </source>
</evidence>
<feature type="compositionally biased region" description="Polar residues" evidence="4">
    <location>
        <begin position="1394"/>
        <end position="1440"/>
    </location>
</feature>
<comment type="similarity">
    <text evidence="2">Belongs to the NET family.</text>
</comment>
<accession>A0AAV7EXA4</accession>
<feature type="compositionally biased region" description="Basic and acidic residues" evidence="4">
    <location>
        <begin position="196"/>
        <end position="217"/>
    </location>
</feature>
<comment type="caution">
    <text evidence="6">The sequence shown here is derived from an EMBL/GenBank/DDBJ whole genome shotgun (WGS) entry which is preliminary data.</text>
</comment>
<feature type="compositionally biased region" description="Basic and acidic residues" evidence="4">
    <location>
        <begin position="1734"/>
        <end position="1752"/>
    </location>
</feature>
<organism evidence="6 7">
    <name type="scientific">Aristolochia fimbriata</name>
    <name type="common">White veined hardy Dutchman's pipe vine</name>
    <dbReference type="NCBI Taxonomy" id="158543"/>
    <lineage>
        <taxon>Eukaryota</taxon>
        <taxon>Viridiplantae</taxon>
        <taxon>Streptophyta</taxon>
        <taxon>Embryophyta</taxon>
        <taxon>Tracheophyta</taxon>
        <taxon>Spermatophyta</taxon>
        <taxon>Magnoliopsida</taxon>
        <taxon>Magnoliidae</taxon>
        <taxon>Piperales</taxon>
        <taxon>Aristolochiaceae</taxon>
        <taxon>Aristolochia</taxon>
    </lineage>
</organism>
<evidence type="ECO:0000313" key="7">
    <source>
        <dbReference type="Proteomes" id="UP000825729"/>
    </source>
</evidence>
<keyword evidence="7" id="KW-1185">Reference proteome</keyword>
<dbReference type="Gene3D" id="1.10.287.1490">
    <property type="match status" value="1"/>
</dbReference>
<sequence length="1827" mass="210702">MTTLLHAESRRLYSWWWDSHISPKNSKWLQENLTDMDSKVKSMIKLIEEDADSFARRAEMYYKKRPELMKLVEEFYRAYRALAERYDHATGELRQAHRTMAEAFPNQIPFSLTDDTPSVSSESEPHTPEIPHPVRALLDPDDLQKDAVGLSSHMHALKRNGAYTEESEMGTSKKGLKQLNEMFGEGRARKGLNFQEDVKKENKSQGPSHDLKRQELEEKGDKIRILQEEVSKLSRENQDLHAQVLLETERANKAEEEVQSFHNSVSKLEKEKANAFLLYQKCLEQITNLEAELSQTQVDAKRLNEEVAVESNKLGGAEEKCRLLERSNQLLQLDHDNLLLKTQMQEMEIAEKDRELQKLDICMKEEQQHLKQAEVALQSMKHLQTQSEEQQRKLALELQNGIQRLKEMENSKRDTEDDIQRIRKDYNNLTAQNTSLSYLIKTLEEDINSFKEAKKQLENEVGLLLADRSALQQDVCVLKEKLNALDRKHQDVIDQVASVGLSVETIQSSVKELQVANLKLKDLSREGEDERLALLEKIKDMEKVLEMNSILENSLSDAHVELDGLRENLKMLQKSFRSAQGENSSLLEEKNSLFSQLETIKLNMEKLQEKNTLLENSLSDVNVELDGFRVKSKSLEQSCQSLHDENSSLLSQRDNLISQVETAQTNLEDLEKRFTKLEDKHSCLEEEKELVQNQVCELLALLDQAKEEHAGFVQLSNTQLSDLVKQIVLLQEAMDLSKREIEQEQEKVLNAHVEIFVLQSCIQEMKERNLFLWNENQKQIESYIKSEKLVSKLQHEICQHKESFDSLTEKHNLVMLWIDEALGVLDIESASWHQHKAAAHGFLQQILEKIKNWQRTLIDTEDEVQLLTLEKSIHTTILKQLGHESANLEAANCTFRHELQICTGKLSQLETEKVELLEINKQFEEDIRMGKNQEDILRSEMNILCEQLMESHKAYQMLSNENFELLEENQSWKKEFCFLRDEKYLLEEEYNVVLKEALTLGCLSLVFESFSSEKVAELKGVYGKLDLVHELKCSLEEEVGIISEKMKMLERENLQLKGSVEELASYKNRALVLDNELNQTRSITAKLNCEIETERTLLRQREVELLEARQKLEAMETENRELHQDSEALKEEIMVAKVIREDFQKKIFALVEDKSHQRAEINSLQKANGELEQKINLLMKEVEKLRAHEENLKSKILEKAEQAEIWEVEAAEFYKSYQTSTCYASVFEEKARELIVKHENEMENLKTQDELLKTELQKRIEESEIWENEAAELYKELQLSCVHAAMFAENAYDLVGKYSGFEASTMRQKKALVEDCAQRDADIEKLKRKVGVLEGQNEGFRSELDAILPLVLSLKNNLTSLEHRVLSQANTQKAGNLEIQELVSSDVQNLESSDVQNLESSDVQNLESSDVQNLESSNVQNLESSDVQNLESSDVQNLESYQEDESIQAPRESHDVSESSTVMELQNLQAKVQAIEEAIEERKRCSADAILMSNDKLEVAMKEIEELKCKHTLPPTEVQISKDINVQSEEDDLGPNQHVNHQKVEEEVSNAKMKDIQLDHVSDASFYGNGIGSSTTGRRKNVEGDDSMLELWETAEKDYSFQPAMKTTKKLSSESGKDLVECHQIEAPEEHNFEEKELAVDKQEVPKRVTDTPKHGSRRMLERLSSDARRLTNLQIVVQDLRSKLDTSENQLSGFEYDNLKAQLIEVEQAISQLVEANGKLARIAQEDPLSPGRKVEGQDEKGTSRRRQLSERARRWSEKIGRLELELQRIQFGLLKLEDEFDRKASKSVERRASVLLRDYLYGARDNRRKKRRPFCGCARPQTKEE</sequence>
<feature type="coiled-coil region" evidence="3">
    <location>
        <begin position="653"/>
        <end position="694"/>
    </location>
</feature>
<feature type="coiled-coil region" evidence="3">
    <location>
        <begin position="363"/>
        <end position="474"/>
    </location>
</feature>
<feature type="coiled-coil region" evidence="3">
    <location>
        <begin position="843"/>
        <end position="870"/>
    </location>
</feature>
<evidence type="ECO:0000256" key="2">
    <source>
        <dbReference type="ARBA" id="ARBA00038006"/>
    </source>
</evidence>
<protein>
    <recommendedName>
        <fullName evidence="5">NAB domain-containing protein</fullName>
    </recommendedName>
</protein>
<feature type="compositionally biased region" description="Polar residues" evidence="4">
    <location>
        <begin position="108"/>
        <end position="122"/>
    </location>
</feature>
<evidence type="ECO:0000256" key="4">
    <source>
        <dbReference type="SAM" id="MobiDB-lite"/>
    </source>
</evidence>
<dbReference type="PROSITE" id="PS51774">
    <property type="entry name" value="NAB"/>
    <property type="match status" value="1"/>
</dbReference>
<feature type="region of interest" description="Disordered" evidence="4">
    <location>
        <begin position="1725"/>
        <end position="1752"/>
    </location>
</feature>
<dbReference type="PANTHER" id="PTHR32258">
    <property type="entry name" value="PROTEIN NETWORKED 4A"/>
    <property type="match status" value="1"/>
</dbReference>
<dbReference type="GO" id="GO:0005886">
    <property type="term" value="C:plasma membrane"/>
    <property type="evidence" value="ECO:0007669"/>
    <property type="project" value="TreeGrafter"/>
</dbReference>
<proteinExistence type="inferred from homology"/>
<feature type="domain" description="NAB" evidence="5">
    <location>
        <begin position="13"/>
        <end position="93"/>
    </location>
</feature>
<dbReference type="Proteomes" id="UP000825729">
    <property type="component" value="Unassembled WGS sequence"/>
</dbReference>
<dbReference type="PANTHER" id="PTHR32258:SF6">
    <property type="entry name" value="PROTEIN NETWORKED 1A"/>
    <property type="match status" value="1"/>
</dbReference>
<dbReference type="GO" id="GO:0051015">
    <property type="term" value="F:actin filament binding"/>
    <property type="evidence" value="ECO:0007669"/>
    <property type="project" value="TreeGrafter"/>
</dbReference>
<feature type="region of interest" description="Disordered" evidence="4">
    <location>
        <begin position="108"/>
        <end position="138"/>
    </location>
</feature>
<dbReference type="InterPro" id="IPR051861">
    <property type="entry name" value="NET_actin-binding_domain"/>
</dbReference>
<feature type="region of interest" description="Disordered" evidence="4">
    <location>
        <begin position="188"/>
        <end position="217"/>
    </location>
</feature>
<dbReference type="InterPro" id="IPR011684">
    <property type="entry name" value="NAB"/>
</dbReference>
<feature type="coiled-coil region" evidence="3">
    <location>
        <begin position="1098"/>
        <end position="1202"/>
    </location>
</feature>
<dbReference type="EMBL" id="JAINDJ010000003">
    <property type="protein sequence ID" value="KAG9451938.1"/>
    <property type="molecule type" value="Genomic_DNA"/>
</dbReference>
<feature type="coiled-coil region" evidence="3">
    <location>
        <begin position="555"/>
        <end position="624"/>
    </location>
</feature>
<feature type="region of interest" description="Disordered" evidence="4">
    <location>
        <begin position="1394"/>
        <end position="1459"/>
    </location>
</feature>
<dbReference type="Pfam" id="PF07765">
    <property type="entry name" value="KIP1"/>
    <property type="match status" value="1"/>
</dbReference>
<reference evidence="6 7" key="1">
    <citation type="submission" date="2021-07" db="EMBL/GenBank/DDBJ databases">
        <title>The Aristolochia fimbriata genome: insights into angiosperm evolution, floral development and chemical biosynthesis.</title>
        <authorList>
            <person name="Jiao Y."/>
        </authorList>
    </citation>
    <scope>NUCLEOTIDE SEQUENCE [LARGE SCALE GENOMIC DNA]</scope>
    <source>
        <strain evidence="6">IBCAS-2021</strain>
        <tissue evidence="6">Leaf</tissue>
    </source>
</reference>
<keyword evidence="1 3" id="KW-0175">Coiled coil</keyword>
<evidence type="ECO:0000256" key="3">
    <source>
        <dbReference type="SAM" id="Coils"/>
    </source>
</evidence>
<feature type="coiled-coil region" evidence="3">
    <location>
        <begin position="1228"/>
        <end position="1255"/>
    </location>
</feature>